<gene>
    <name evidence="1" type="ordered locus">Slin_5585</name>
</gene>
<dbReference type="STRING" id="504472.Slin_5585"/>
<dbReference type="PANTHER" id="PTHR31367:SF5">
    <property type="entry name" value="CYTOSOLIC 5'-NUCLEOTIDASE 1A"/>
    <property type="match status" value="1"/>
</dbReference>
<sequence length="340" mass="38073">MALDLSETLVIGVSSRSLFNLEKENKIFDEQGISGYRKFQQEHENDPLDKGTAFHLVQRLLHLNDDAKKRIVEVVIMSRNSPETGVRIMNSVRDYGLDITRMAFSGGKPLSPYIDAFDIDLFLSKDLKDVQAVIDSKQSAAAYIYEPPTDFNPTDNSVRIAFDADAVLFSDESEHRYKTEGMAAFHKYESEHEDEPLGEGPFANLLIKLSKIQEHLPTTIELSPLRLAIVTARNAPSHMRVIKTLRNWGVYVDEAYFLGGLSKDKVLKAFGAHIFFDDQEVHLTDSSKVVPSGRVPYASDSPLLSVKNGETREIVLELPNDQEVMVNVKLAAENNASSEN</sequence>
<dbReference type="HOGENOM" id="CLU_060123_0_0_10"/>
<dbReference type="KEGG" id="sli:Slin_5585"/>
<dbReference type="EC" id="3.1.3.5" evidence="1"/>
<dbReference type="RefSeq" id="WP_012930044.1">
    <property type="nucleotide sequence ID" value="NC_013730.1"/>
</dbReference>
<keyword evidence="1" id="KW-0378">Hydrolase</keyword>
<dbReference type="eggNOG" id="ENOG502Z7TB">
    <property type="taxonomic scope" value="Bacteria"/>
</dbReference>
<dbReference type="GO" id="GO:0000166">
    <property type="term" value="F:nucleotide binding"/>
    <property type="evidence" value="ECO:0007669"/>
    <property type="project" value="InterPro"/>
</dbReference>
<accession>D2QRW8</accession>
<dbReference type="GO" id="GO:0005737">
    <property type="term" value="C:cytoplasm"/>
    <property type="evidence" value="ECO:0007669"/>
    <property type="project" value="InterPro"/>
</dbReference>
<proteinExistence type="predicted"/>
<organism evidence="1 2">
    <name type="scientific">Spirosoma linguale (strain ATCC 33905 / DSM 74 / LMG 10896 / Claus 1)</name>
    <dbReference type="NCBI Taxonomy" id="504472"/>
    <lineage>
        <taxon>Bacteria</taxon>
        <taxon>Pseudomonadati</taxon>
        <taxon>Bacteroidota</taxon>
        <taxon>Cytophagia</taxon>
        <taxon>Cytophagales</taxon>
        <taxon>Cytophagaceae</taxon>
        <taxon>Spirosoma</taxon>
    </lineage>
</organism>
<name>D2QRW8_SPILD</name>
<keyword evidence="2" id="KW-1185">Reference proteome</keyword>
<dbReference type="PANTHER" id="PTHR31367">
    <property type="entry name" value="CYTOSOLIC 5'-NUCLEOTIDASE 1 FAMILY MEMBER"/>
    <property type="match status" value="1"/>
</dbReference>
<dbReference type="Proteomes" id="UP000002028">
    <property type="component" value="Chromosome"/>
</dbReference>
<dbReference type="GO" id="GO:0000287">
    <property type="term" value="F:magnesium ion binding"/>
    <property type="evidence" value="ECO:0007669"/>
    <property type="project" value="InterPro"/>
</dbReference>
<evidence type="ECO:0000313" key="2">
    <source>
        <dbReference type="Proteomes" id="UP000002028"/>
    </source>
</evidence>
<evidence type="ECO:0000313" key="1">
    <source>
        <dbReference type="EMBL" id="ADB41550.1"/>
    </source>
</evidence>
<protein>
    <submittedName>
        <fullName evidence="1">5'-nucleotidase</fullName>
        <ecNumber evidence="1">3.1.3.5</ecNumber>
    </submittedName>
</protein>
<dbReference type="Pfam" id="PF06189">
    <property type="entry name" value="5-nucleotidase"/>
    <property type="match status" value="1"/>
</dbReference>
<dbReference type="EMBL" id="CP001769">
    <property type="protein sequence ID" value="ADB41550.1"/>
    <property type="molecule type" value="Genomic_DNA"/>
</dbReference>
<dbReference type="GO" id="GO:0008253">
    <property type="term" value="F:5'-nucleotidase activity"/>
    <property type="evidence" value="ECO:0007669"/>
    <property type="project" value="UniProtKB-EC"/>
</dbReference>
<reference evidence="1 2" key="1">
    <citation type="journal article" date="2010" name="Stand. Genomic Sci.">
        <title>Complete genome sequence of Spirosoma linguale type strain (1).</title>
        <authorList>
            <person name="Lail K."/>
            <person name="Sikorski J."/>
            <person name="Saunders E."/>
            <person name="Lapidus A."/>
            <person name="Glavina Del Rio T."/>
            <person name="Copeland A."/>
            <person name="Tice H."/>
            <person name="Cheng J.-F."/>
            <person name="Lucas S."/>
            <person name="Nolan M."/>
            <person name="Bruce D."/>
            <person name="Goodwin L."/>
            <person name="Pitluck S."/>
            <person name="Ivanova N."/>
            <person name="Mavromatis K."/>
            <person name="Ovchinnikova G."/>
            <person name="Pati A."/>
            <person name="Chen A."/>
            <person name="Palaniappan K."/>
            <person name="Land M."/>
            <person name="Hauser L."/>
            <person name="Chang Y.-J."/>
            <person name="Jeffries C.D."/>
            <person name="Chain P."/>
            <person name="Brettin T."/>
            <person name="Detter J.C."/>
            <person name="Schuetze A."/>
            <person name="Rohde M."/>
            <person name="Tindall B.J."/>
            <person name="Goeker M."/>
            <person name="Bristow J."/>
            <person name="Eisen J.A."/>
            <person name="Markowitz V."/>
            <person name="Hugenholtz P."/>
            <person name="Kyrpides N.C."/>
            <person name="Klenk H.-P."/>
            <person name="Chen F."/>
        </authorList>
    </citation>
    <scope>NUCLEOTIDE SEQUENCE [LARGE SCALE GENOMIC DNA]</scope>
    <source>
        <strain evidence="2">ATCC 33905 / DSM 74 / LMG 10896 / Claus 1</strain>
    </source>
</reference>
<dbReference type="InterPro" id="IPR010394">
    <property type="entry name" value="5-nucleotidase"/>
</dbReference>
<dbReference type="AlphaFoldDB" id="D2QRW8"/>
<dbReference type="GO" id="GO:0009117">
    <property type="term" value="P:nucleotide metabolic process"/>
    <property type="evidence" value="ECO:0007669"/>
    <property type="project" value="InterPro"/>
</dbReference>